<dbReference type="InterPro" id="IPR007476">
    <property type="entry name" value="RdgC"/>
</dbReference>
<dbReference type="Pfam" id="PF04381">
    <property type="entry name" value="RdgC"/>
    <property type="match status" value="1"/>
</dbReference>
<gene>
    <name evidence="1" type="ORF">GKD59_22990</name>
</gene>
<dbReference type="Proteomes" id="UP000463337">
    <property type="component" value="Unassembled WGS sequence"/>
</dbReference>
<comment type="caution">
    <text evidence="1">The sequence shown here is derived from an EMBL/GenBank/DDBJ whole genome shotgun (WGS) entry which is preliminary data.</text>
</comment>
<dbReference type="RefSeq" id="WP_154398376.1">
    <property type="nucleotide sequence ID" value="NZ_WKLT01000090.1"/>
</dbReference>
<dbReference type="EMBL" id="WKLT01000090">
    <property type="protein sequence ID" value="MRY60695.1"/>
    <property type="molecule type" value="Genomic_DNA"/>
</dbReference>
<name>A0A7K0GP63_PARDI</name>
<protein>
    <recommendedName>
        <fullName evidence="3">Recombination-associated protein RdgC</fullName>
    </recommendedName>
</protein>
<dbReference type="GO" id="GO:0006310">
    <property type="term" value="P:DNA recombination"/>
    <property type="evidence" value="ECO:0007669"/>
    <property type="project" value="InterPro"/>
</dbReference>
<sequence>MWYKNAIIYLLPDGWQLEAGFAEKLEQAAFTHCFGFCWFSDGFAPPTPFSSDFVFTAQNSNRVCLKHEEKVLPNIRNA</sequence>
<evidence type="ECO:0000313" key="2">
    <source>
        <dbReference type="Proteomes" id="UP000463337"/>
    </source>
</evidence>
<dbReference type="AlphaFoldDB" id="A0A7K0GP63"/>
<evidence type="ECO:0000313" key="1">
    <source>
        <dbReference type="EMBL" id="MRY60695.1"/>
    </source>
</evidence>
<reference evidence="1 2" key="1">
    <citation type="journal article" date="2019" name="Nat. Med.">
        <title>A library of human gut bacterial isolates paired with longitudinal multiomics data enables mechanistic microbiome research.</title>
        <authorList>
            <person name="Poyet M."/>
            <person name="Groussin M."/>
            <person name="Gibbons S.M."/>
            <person name="Avila-Pacheco J."/>
            <person name="Jiang X."/>
            <person name="Kearney S.M."/>
            <person name="Perrotta A.R."/>
            <person name="Berdy B."/>
            <person name="Zhao S."/>
            <person name="Lieberman T.D."/>
            <person name="Swanson P.K."/>
            <person name="Smith M."/>
            <person name="Roesemann S."/>
            <person name="Alexander J.E."/>
            <person name="Rich S.A."/>
            <person name="Livny J."/>
            <person name="Vlamakis H."/>
            <person name="Clish C."/>
            <person name="Bullock K."/>
            <person name="Deik A."/>
            <person name="Scott J."/>
            <person name="Pierce K.A."/>
            <person name="Xavier R.J."/>
            <person name="Alm E.J."/>
        </authorList>
    </citation>
    <scope>NUCLEOTIDE SEQUENCE [LARGE SCALE GENOMIC DNA]</scope>
    <source>
        <strain evidence="1 2">BIOML-A41</strain>
    </source>
</reference>
<evidence type="ECO:0008006" key="3">
    <source>
        <dbReference type="Google" id="ProtNLM"/>
    </source>
</evidence>
<proteinExistence type="predicted"/>
<accession>A0A7K0GP63</accession>
<organism evidence="1 2">
    <name type="scientific">Parabacteroides distasonis</name>
    <dbReference type="NCBI Taxonomy" id="823"/>
    <lineage>
        <taxon>Bacteria</taxon>
        <taxon>Pseudomonadati</taxon>
        <taxon>Bacteroidota</taxon>
        <taxon>Bacteroidia</taxon>
        <taxon>Bacteroidales</taxon>
        <taxon>Tannerellaceae</taxon>
        <taxon>Parabacteroides</taxon>
    </lineage>
</organism>